<name>A0A9K3N3I6_HELAN</name>
<proteinExistence type="predicted"/>
<gene>
    <name evidence="1" type="ORF">HanXRQr2_Chr10g0424501</name>
</gene>
<dbReference type="Proteomes" id="UP000215914">
    <property type="component" value="Unassembled WGS sequence"/>
</dbReference>
<dbReference type="EMBL" id="MNCJ02000325">
    <property type="protein sequence ID" value="KAF5785093.1"/>
    <property type="molecule type" value="Genomic_DNA"/>
</dbReference>
<dbReference type="AlphaFoldDB" id="A0A9K3N3I6"/>
<reference evidence="1" key="1">
    <citation type="journal article" date="2017" name="Nature">
        <title>The sunflower genome provides insights into oil metabolism, flowering and Asterid evolution.</title>
        <authorList>
            <person name="Badouin H."/>
            <person name="Gouzy J."/>
            <person name="Grassa C.J."/>
            <person name="Murat F."/>
            <person name="Staton S.E."/>
            <person name="Cottret L."/>
            <person name="Lelandais-Briere C."/>
            <person name="Owens G.L."/>
            <person name="Carrere S."/>
            <person name="Mayjonade B."/>
            <person name="Legrand L."/>
            <person name="Gill N."/>
            <person name="Kane N.C."/>
            <person name="Bowers J.E."/>
            <person name="Hubner S."/>
            <person name="Bellec A."/>
            <person name="Berard A."/>
            <person name="Berges H."/>
            <person name="Blanchet N."/>
            <person name="Boniface M.C."/>
            <person name="Brunel D."/>
            <person name="Catrice O."/>
            <person name="Chaidir N."/>
            <person name="Claudel C."/>
            <person name="Donnadieu C."/>
            <person name="Faraut T."/>
            <person name="Fievet G."/>
            <person name="Helmstetter N."/>
            <person name="King M."/>
            <person name="Knapp S.J."/>
            <person name="Lai Z."/>
            <person name="Le Paslier M.C."/>
            <person name="Lippi Y."/>
            <person name="Lorenzon L."/>
            <person name="Mandel J.R."/>
            <person name="Marage G."/>
            <person name="Marchand G."/>
            <person name="Marquand E."/>
            <person name="Bret-Mestries E."/>
            <person name="Morien E."/>
            <person name="Nambeesan S."/>
            <person name="Nguyen T."/>
            <person name="Pegot-Espagnet P."/>
            <person name="Pouilly N."/>
            <person name="Raftis F."/>
            <person name="Sallet E."/>
            <person name="Schiex T."/>
            <person name="Thomas J."/>
            <person name="Vandecasteele C."/>
            <person name="Vares D."/>
            <person name="Vear F."/>
            <person name="Vautrin S."/>
            <person name="Crespi M."/>
            <person name="Mangin B."/>
            <person name="Burke J.M."/>
            <person name="Salse J."/>
            <person name="Munos S."/>
            <person name="Vincourt P."/>
            <person name="Rieseberg L.H."/>
            <person name="Langlade N.B."/>
        </authorList>
    </citation>
    <scope>NUCLEOTIDE SEQUENCE</scope>
    <source>
        <tissue evidence="1">Leaves</tissue>
    </source>
</reference>
<keyword evidence="2" id="KW-1185">Reference proteome</keyword>
<accession>A0A9K3N3I6</accession>
<organism evidence="1 2">
    <name type="scientific">Helianthus annuus</name>
    <name type="common">Common sunflower</name>
    <dbReference type="NCBI Taxonomy" id="4232"/>
    <lineage>
        <taxon>Eukaryota</taxon>
        <taxon>Viridiplantae</taxon>
        <taxon>Streptophyta</taxon>
        <taxon>Embryophyta</taxon>
        <taxon>Tracheophyta</taxon>
        <taxon>Spermatophyta</taxon>
        <taxon>Magnoliopsida</taxon>
        <taxon>eudicotyledons</taxon>
        <taxon>Gunneridae</taxon>
        <taxon>Pentapetalae</taxon>
        <taxon>asterids</taxon>
        <taxon>campanulids</taxon>
        <taxon>Asterales</taxon>
        <taxon>Asteraceae</taxon>
        <taxon>Asteroideae</taxon>
        <taxon>Heliantheae alliance</taxon>
        <taxon>Heliantheae</taxon>
        <taxon>Helianthus</taxon>
    </lineage>
</organism>
<comment type="caution">
    <text evidence="1">The sequence shown here is derived from an EMBL/GenBank/DDBJ whole genome shotgun (WGS) entry which is preliminary data.</text>
</comment>
<protein>
    <submittedName>
        <fullName evidence="1">Uncharacterized protein</fullName>
    </submittedName>
</protein>
<evidence type="ECO:0000313" key="2">
    <source>
        <dbReference type="Proteomes" id="UP000215914"/>
    </source>
</evidence>
<sequence length="78" mass="9311">MISGLSNNSKPALKLKRHSCLEFKKTIKKKKQSQKLYRKILTTNEQTLKLRSLKNFLLEYLKFLEMSRGFRYILSVLF</sequence>
<dbReference type="Gramene" id="mRNA:HanXRQr2_Chr10g0424501">
    <property type="protein sequence ID" value="CDS:HanXRQr2_Chr10g0424501.1"/>
    <property type="gene ID" value="HanXRQr2_Chr10g0424501"/>
</dbReference>
<evidence type="ECO:0000313" key="1">
    <source>
        <dbReference type="EMBL" id="KAF5785093.1"/>
    </source>
</evidence>
<reference evidence="1" key="2">
    <citation type="submission" date="2020-06" db="EMBL/GenBank/DDBJ databases">
        <title>Helianthus annuus Genome sequencing and assembly Release 2.</title>
        <authorList>
            <person name="Gouzy J."/>
            <person name="Langlade N."/>
            <person name="Munos S."/>
        </authorList>
    </citation>
    <scope>NUCLEOTIDE SEQUENCE</scope>
    <source>
        <tissue evidence="1">Leaves</tissue>
    </source>
</reference>